<dbReference type="PANTHER" id="PTHR21027">
    <property type="entry name" value="TRNA-SPLICING ENDONUCLEASE SUBUNIT SEN54"/>
    <property type="match status" value="1"/>
</dbReference>
<accession>A0A5B6Z5S1</accession>
<dbReference type="InterPro" id="IPR024336">
    <property type="entry name" value="tRNA_splic_suSen54_N"/>
</dbReference>
<dbReference type="InterPro" id="IPR024337">
    <property type="entry name" value="tRNA_splic_suSen54"/>
</dbReference>
<evidence type="ECO:0000256" key="2">
    <source>
        <dbReference type="ARBA" id="ARBA00022694"/>
    </source>
</evidence>
<keyword evidence="2" id="KW-0819">tRNA processing</keyword>
<feature type="domain" description="tRNA-splicing endonuclease subunit Sen54 N-terminal" evidence="3">
    <location>
        <begin position="37"/>
        <end position="95"/>
    </location>
</feature>
<reference evidence="4" key="1">
    <citation type="submission" date="2019-08" db="EMBL/GenBank/DDBJ databases">
        <title>Reference gene set and small RNA set construction with multiple tissues from Davidia involucrata Baill.</title>
        <authorList>
            <person name="Yang H."/>
            <person name="Zhou C."/>
            <person name="Li G."/>
            <person name="Wang J."/>
            <person name="Gao P."/>
            <person name="Wang M."/>
            <person name="Wang R."/>
            <person name="Zhao Y."/>
        </authorList>
    </citation>
    <scope>NUCLEOTIDE SEQUENCE</scope>
    <source>
        <tissue evidence="4">Mixed with DoveR01_LX</tissue>
    </source>
</reference>
<evidence type="ECO:0000259" key="3">
    <source>
        <dbReference type="Pfam" id="PF12928"/>
    </source>
</evidence>
<dbReference type="GO" id="GO:0000214">
    <property type="term" value="C:tRNA-intron endonuclease complex"/>
    <property type="evidence" value="ECO:0007669"/>
    <property type="project" value="TreeGrafter"/>
</dbReference>
<organism evidence="4">
    <name type="scientific">Davidia involucrata</name>
    <name type="common">Dove tree</name>
    <dbReference type="NCBI Taxonomy" id="16924"/>
    <lineage>
        <taxon>Eukaryota</taxon>
        <taxon>Viridiplantae</taxon>
        <taxon>Streptophyta</taxon>
        <taxon>Embryophyta</taxon>
        <taxon>Tracheophyta</taxon>
        <taxon>Spermatophyta</taxon>
        <taxon>Magnoliopsida</taxon>
        <taxon>eudicotyledons</taxon>
        <taxon>Gunneridae</taxon>
        <taxon>Pentapetalae</taxon>
        <taxon>asterids</taxon>
        <taxon>Cornales</taxon>
        <taxon>Nyssaceae</taxon>
        <taxon>Davidia</taxon>
    </lineage>
</organism>
<dbReference type="PANTHER" id="PTHR21027:SF1">
    <property type="entry name" value="TRNA-SPLICING ENDONUCLEASE SUBUNIT SEN54"/>
    <property type="match status" value="1"/>
</dbReference>
<dbReference type="AlphaFoldDB" id="A0A5B6Z5S1"/>
<dbReference type="GO" id="GO:0000379">
    <property type="term" value="P:tRNA-type intron splice site recognition and cleavage"/>
    <property type="evidence" value="ECO:0007669"/>
    <property type="project" value="TreeGrafter"/>
</dbReference>
<gene>
    <name evidence="4" type="ORF">Din_008983</name>
</gene>
<name>A0A5B6Z5S1_DAVIN</name>
<protein>
    <recommendedName>
        <fullName evidence="3">tRNA-splicing endonuclease subunit Sen54 N-terminal domain-containing protein</fullName>
    </recommendedName>
</protein>
<sequence length="263" mass="29682">MEVEDWSSSSGGTSDSEVCLQDLNDGEHCYTSGDIHKLQFRKDISKARWNDELGMAEIVDNKGRMWTTTGIVCRSKVYCSVEETLFLAEAGALHLLDDNDTLIPLKNIYKKVAEGKSGCCWESFEVYRHLKSLGYIVRRHGIPWTMEKSVKSKSVSLQGMPEINGVLDKESEDKNFIIDLFNNMKINELRPLFDVYPPNSKFKKSSPGNPSFVLCLPGGHPPSKPEIEDLERQCNGIPLKFCCVEYGRVSFFSFNKVELPALP</sequence>
<comment type="similarity">
    <text evidence="1">Belongs to the SEN54 family.</text>
</comment>
<evidence type="ECO:0000313" key="4">
    <source>
        <dbReference type="EMBL" id="MPA39542.1"/>
    </source>
</evidence>
<evidence type="ECO:0000256" key="1">
    <source>
        <dbReference type="ARBA" id="ARBA00005736"/>
    </source>
</evidence>
<proteinExistence type="inferred from homology"/>
<dbReference type="EMBL" id="GHES01008983">
    <property type="protein sequence ID" value="MPA39542.1"/>
    <property type="molecule type" value="Transcribed_RNA"/>
</dbReference>
<dbReference type="Pfam" id="PF12928">
    <property type="entry name" value="tRNA_int_end_N2"/>
    <property type="match status" value="1"/>
</dbReference>